<evidence type="ECO:0000313" key="3">
    <source>
        <dbReference type="Proteomes" id="UP001057375"/>
    </source>
</evidence>
<gene>
    <name evidence="2" type="ORF">ADUPG1_009679</name>
</gene>
<name>A0ABQ5L0A8_9EUKA</name>
<feature type="region of interest" description="Disordered" evidence="1">
    <location>
        <begin position="1"/>
        <end position="47"/>
    </location>
</feature>
<proteinExistence type="predicted"/>
<feature type="compositionally biased region" description="Basic residues" evidence="1">
    <location>
        <begin position="37"/>
        <end position="47"/>
    </location>
</feature>
<dbReference type="Proteomes" id="UP001057375">
    <property type="component" value="Unassembled WGS sequence"/>
</dbReference>
<reference evidence="2" key="1">
    <citation type="submission" date="2022-03" db="EMBL/GenBank/DDBJ databases">
        <title>Draft genome sequence of Aduncisulcus paluster, a free-living microaerophilic Fornicata.</title>
        <authorList>
            <person name="Yuyama I."/>
            <person name="Kume K."/>
            <person name="Tamura T."/>
            <person name="Inagaki Y."/>
            <person name="Hashimoto T."/>
        </authorList>
    </citation>
    <scope>NUCLEOTIDE SEQUENCE</scope>
    <source>
        <strain evidence="2">NY0171</strain>
    </source>
</reference>
<dbReference type="EMBL" id="BQXS01011298">
    <property type="protein sequence ID" value="GKT36775.1"/>
    <property type="molecule type" value="Genomic_DNA"/>
</dbReference>
<accession>A0ABQ5L0A8</accession>
<keyword evidence="3" id="KW-1185">Reference proteome</keyword>
<organism evidence="2 3">
    <name type="scientific">Aduncisulcus paluster</name>
    <dbReference type="NCBI Taxonomy" id="2918883"/>
    <lineage>
        <taxon>Eukaryota</taxon>
        <taxon>Metamonada</taxon>
        <taxon>Carpediemonas-like organisms</taxon>
        <taxon>Aduncisulcus</taxon>
    </lineage>
</organism>
<protein>
    <submittedName>
        <fullName evidence="2">Uncharacterized protein</fullName>
    </submittedName>
</protein>
<sequence length="380" mass="43419">MRSYRSDSPRTPLPPRRGYRASSPALQRTPRRAGTPNRKKKTQSRIKRLQSLAQTVKKLQTDFDERKEEVLKRKDTVKSLEDQLTALRKAFGVLSDVVIDEIEAVKSEFDVRLDKEIERHQLSEQKLEKKIDELTFKLFQTQESYSKLKLDMKDELKREIKSELSAELKSEILSEISTINDETIKQQMGIIQKERQKVEESSSMCKLIQGEVEQMLVGVKSAKQEASSAISAIAALKEQQKRALTAAAVDVSRALKDASAAKRLVASSAEDTLILCIQEVRKKIRDDISDSISPMSEHMEDSDRRISAMKRDFDRHFSQISPEIIRESVDDAVKEMGKQLKMEQMRRDDEFERKLASMGNAITYITTAMGKSEDFDDIIS</sequence>
<evidence type="ECO:0000313" key="2">
    <source>
        <dbReference type="EMBL" id="GKT36775.1"/>
    </source>
</evidence>
<comment type="caution">
    <text evidence="2">The sequence shown here is derived from an EMBL/GenBank/DDBJ whole genome shotgun (WGS) entry which is preliminary data.</text>
</comment>
<evidence type="ECO:0000256" key="1">
    <source>
        <dbReference type="SAM" id="MobiDB-lite"/>
    </source>
</evidence>